<accession>Q08N67</accession>
<sequence length="36" mass="4006">MSREGFGQGHVDVRLLEPRAVLKLFLVLVLSAWGNP</sequence>
<reference evidence="1 2" key="1">
    <citation type="submission" date="2006-04" db="EMBL/GenBank/DDBJ databases">
        <authorList>
            <person name="Nierman W.C."/>
        </authorList>
    </citation>
    <scope>NUCLEOTIDE SEQUENCE [LARGE SCALE GENOMIC DNA]</scope>
    <source>
        <strain evidence="1 2">DW4/3-1</strain>
    </source>
</reference>
<name>Q08N67_STIAD</name>
<gene>
    <name evidence="1" type="ORF">STIAU_4383</name>
</gene>
<evidence type="ECO:0000313" key="1">
    <source>
        <dbReference type="EMBL" id="EAU61923.1"/>
    </source>
</evidence>
<proteinExistence type="predicted"/>
<organism evidence="1 2">
    <name type="scientific">Stigmatella aurantiaca (strain DW4/3-1)</name>
    <dbReference type="NCBI Taxonomy" id="378806"/>
    <lineage>
        <taxon>Bacteria</taxon>
        <taxon>Pseudomonadati</taxon>
        <taxon>Myxococcota</taxon>
        <taxon>Myxococcia</taxon>
        <taxon>Myxococcales</taxon>
        <taxon>Cystobacterineae</taxon>
        <taxon>Archangiaceae</taxon>
        <taxon>Stigmatella</taxon>
    </lineage>
</organism>
<dbReference type="EMBL" id="AAMD01000301">
    <property type="protein sequence ID" value="EAU61923.1"/>
    <property type="molecule type" value="Genomic_DNA"/>
</dbReference>
<dbReference type="Proteomes" id="UP000032702">
    <property type="component" value="Unassembled WGS sequence"/>
</dbReference>
<comment type="caution">
    <text evidence="1">The sequence shown here is derived from an EMBL/GenBank/DDBJ whole genome shotgun (WGS) entry which is preliminary data.</text>
</comment>
<evidence type="ECO:0000313" key="2">
    <source>
        <dbReference type="Proteomes" id="UP000032702"/>
    </source>
</evidence>
<protein>
    <submittedName>
        <fullName evidence="1">Uncharacterized protein</fullName>
    </submittedName>
</protein>
<dbReference type="AlphaFoldDB" id="Q08N67"/>